<reference evidence="1" key="1">
    <citation type="submission" date="2022-02" db="EMBL/GenBank/DDBJ databases">
        <title>Plant Genome Project.</title>
        <authorList>
            <person name="Zhang R.-G."/>
        </authorList>
    </citation>
    <scope>NUCLEOTIDE SEQUENCE</scope>
    <source>
        <strain evidence="1">AT1</strain>
    </source>
</reference>
<gene>
    <name evidence="1" type="ORF">RHMOL_Rhmol06G0108900</name>
</gene>
<comment type="caution">
    <text evidence="1">The sequence shown here is derived from an EMBL/GenBank/DDBJ whole genome shotgun (WGS) entry which is preliminary data.</text>
</comment>
<protein>
    <submittedName>
        <fullName evidence="1">Uncharacterized protein</fullName>
    </submittedName>
</protein>
<sequence length="129" mass="13312">MLKFSLVILATWVVVVAGNDAKPKDSSPVQSPEVAVDCSNLIYNMLDCVSFFSVGSNDTKPSFLCCLGFKVVLYMDAECICEGLKSSVALGIEIDTAKAVTLPSVCGVSAPSISNCDGVSPAPGASPGM</sequence>
<organism evidence="1 2">
    <name type="scientific">Rhododendron molle</name>
    <name type="common">Chinese azalea</name>
    <name type="synonym">Azalea mollis</name>
    <dbReference type="NCBI Taxonomy" id="49168"/>
    <lineage>
        <taxon>Eukaryota</taxon>
        <taxon>Viridiplantae</taxon>
        <taxon>Streptophyta</taxon>
        <taxon>Embryophyta</taxon>
        <taxon>Tracheophyta</taxon>
        <taxon>Spermatophyta</taxon>
        <taxon>Magnoliopsida</taxon>
        <taxon>eudicotyledons</taxon>
        <taxon>Gunneridae</taxon>
        <taxon>Pentapetalae</taxon>
        <taxon>asterids</taxon>
        <taxon>Ericales</taxon>
        <taxon>Ericaceae</taxon>
        <taxon>Ericoideae</taxon>
        <taxon>Rhodoreae</taxon>
        <taxon>Rhododendron</taxon>
    </lineage>
</organism>
<accession>A0ACC0NBK8</accession>
<evidence type="ECO:0000313" key="1">
    <source>
        <dbReference type="EMBL" id="KAI8550469.1"/>
    </source>
</evidence>
<dbReference type="Proteomes" id="UP001062846">
    <property type="component" value="Chromosome 6"/>
</dbReference>
<evidence type="ECO:0000313" key="2">
    <source>
        <dbReference type="Proteomes" id="UP001062846"/>
    </source>
</evidence>
<keyword evidence="2" id="KW-1185">Reference proteome</keyword>
<proteinExistence type="predicted"/>
<name>A0ACC0NBK8_RHOML</name>
<dbReference type="EMBL" id="CM046393">
    <property type="protein sequence ID" value="KAI8550469.1"/>
    <property type="molecule type" value="Genomic_DNA"/>
</dbReference>